<keyword evidence="7" id="KW-1185">Reference proteome</keyword>
<dbReference type="GO" id="GO:0032259">
    <property type="term" value="P:methylation"/>
    <property type="evidence" value="ECO:0007669"/>
    <property type="project" value="UniProtKB-KW"/>
</dbReference>
<dbReference type="STRING" id="582680.RS86_03060"/>
<dbReference type="GO" id="GO:0043770">
    <property type="term" value="F:demethylmenaquinone methyltransferase activity"/>
    <property type="evidence" value="ECO:0007669"/>
    <property type="project" value="UniProtKB-EC"/>
</dbReference>
<evidence type="ECO:0000256" key="1">
    <source>
        <dbReference type="ARBA" id="ARBA00022603"/>
    </source>
</evidence>
<proteinExistence type="predicted"/>
<protein>
    <submittedName>
        <fullName evidence="6">Demethylmenaquinone methyltransferase</fullName>
        <ecNumber evidence="6">2.1.1.163</ecNumber>
    </submittedName>
</protein>
<evidence type="ECO:0000256" key="4">
    <source>
        <dbReference type="SAM" id="MobiDB-lite"/>
    </source>
</evidence>
<reference evidence="6 7" key="1">
    <citation type="submission" date="2015-02" db="EMBL/GenBank/DDBJ databases">
        <title>Draft genome sequences of ten Microbacterium spp. with emphasis on heavy metal contaminated environments.</title>
        <authorList>
            <person name="Corretto E."/>
        </authorList>
    </citation>
    <scope>NUCLEOTIDE SEQUENCE [LARGE SCALE GENOMIC DNA]</scope>
    <source>
        <strain evidence="6 7">ARN176</strain>
    </source>
</reference>
<evidence type="ECO:0000313" key="6">
    <source>
        <dbReference type="EMBL" id="KJL31780.1"/>
    </source>
</evidence>
<feature type="domain" description="Methyltransferase type 11" evidence="5">
    <location>
        <begin position="51"/>
        <end position="141"/>
    </location>
</feature>
<name>A0A0F0LHN0_9MICO</name>
<keyword evidence="3" id="KW-0949">S-adenosyl-L-methionine</keyword>
<comment type="caution">
    <text evidence="6">The sequence shown here is derived from an EMBL/GenBank/DDBJ whole genome shotgun (WGS) entry which is preliminary data.</text>
</comment>
<dbReference type="InterPro" id="IPR013216">
    <property type="entry name" value="Methyltransf_11"/>
</dbReference>
<dbReference type="EMBL" id="JYIX01000038">
    <property type="protein sequence ID" value="KJL31780.1"/>
    <property type="molecule type" value="Genomic_DNA"/>
</dbReference>
<keyword evidence="2 6" id="KW-0808">Transferase</keyword>
<dbReference type="CDD" id="cd02440">
    <property type="entry name" value="AdoMet_MTases"/>
    <property type="match status" value="1"/>
</dbReference>
<evidence type="ECO:0000259" key="5">
    <source>
        <dbReference type="Pfam" id="PF08241"/>
    </source>
</evidence>
<accession>A0A0F0LHN0</accession>
<feature type="region of interest" description="Disordered" evidence="4">
    <location>
        <begin position="1"/>
        <end position="23"/>
    </location>
</feature>
<dbReference type="PANTHER" id="PTHR43464:SF19">
    <property type="entry name" value="UBIQUINONE BIOSYNTHESIS O-METHYLTRANSFERASE, MITOCHONDRIAL"/>
    <property type="match status" value="1"/>
</dbReference>
<evidence type="ECO:0000256" key="2">
    <source>
        <dbReference type="ARBA" id="ARBA00022679"/>
    </source>
</evidence>
<dbReference type="AlphaFoldDB" id="A0A0F0LHN0"/>
<gene>
    <name evidence="6" type="primary">ubiE_5</name>
    <name evidence="6" type="ORF">RS86_03060</name>
</gene>
<dbReference type="PANTHER" id="PTHR43464">
    <property type="entry name" value="METHYLTRANSFERASE"/>
    <property type="match status" value="1"/>
</dbReference>
<sequence length="219" mass="24485">MQRRVTTTVRRDHASSERARLSRDRERRWNHNIHFHRLVTDAIPAGATSAIDVGTGDGALAGELRAVMSDVTGIDLDQGVLARAQAEHPGVAWVHGDVMTHDFGRTFDVVASIATLHHFDDMRAALRRLGALTSPGGVLVVVGLARSTSLGDHAHDALGIAQHQWCSRTRTYWEHSAPTVWPPPHSYSEVRESAAQELPEVRWKRFALWRYALTWQRPE</sequence>
<dbReference type="InterPro" id="IPR029063">
    <property type="entry name" value="SAM-dependent_MTases_sf"/>
</dbReference>
<dbReference type="PATRIC" id="fig|582680.6.peg.3136"/>
<dbReference type="Gene3D" id="3.40.50.150">
    <property type="entry name" value="Vaccinia Virus protein VP39"/>
    <property type="match status" value="1"/>
</dbReference>
<organism evidence="6 7">
    <name type="scientific">Microbacterium azadirachtae</name>
    <dbReference type="NCBI Taxonomy" id="582680"/>
    <lineage>
        <taxon>Bacteria</taxon>
        <taxon>Bacillati</taxon>
        <taxon>Actinomycetota</taxon>
        <taxon>Actinomycetes</taxon>
        <taxon>Micrococcales</taxon>
        <taxon>Microbacteriaceae</taxon>
        <taxon>Microbacterium</taxon>
    </lineage>
</organism>
<dbReference type="EC" id="2.1.1.163" evidence="6"/>
<feature type="compositionally biased region" description="Basic and acidic residues" evidence="4">
    <location>
        <begin position="9"/>
        <end position="23"/>
    </location>
</feature>
<dbReference type="Proteomes" id="UP000033740">
    <property type="component" value="Unassembled WGS sequence"/>
</dbReference>
<dbReference type="Pfam" id="PF08241">
    <property type="entry name" value="Methyltransf_11"/>
    <property type="match status" value="1"/>
</dbReference>
<dbReference type="SUPFAM" id="SSF53335">
    <property type="entry name" value="S-adenosyl-L-methionine-dependent methyltransferases"/>
    <property type="match status" value="1"/>
</dbReference>
<evidence type="ECO:0000313" key="7">
    <source>
        <dbReference type="Proteomes" id="UP000033740"/>
    </source>
</evidence>
<dbReference type="GO" id="GO:0008757">
    <property type="term" value="F:S-adenosylmethionine-dependent methyltransferase activity"/>
    <property type="evidence" value="ECO:0007669"/>
    <property type="project" value="InterPro"/>
</dbReference>
<evidence type="ECO:0000256" key="3">
    <source>
        <dbReference type="ARBA" id="ARBA00022691"/>
    </source>
</evidence>
<keyword evidence="1 6" id="KW-0489">Methyltransferase</keyword>